<dbReference type="PANTHER" id="PTHR31374">
    <property type="entry name" value="AUXIN-INDUCED PROTEIN-LIKE-RELATED"/>
    <property type="match status" value="1"/>
</dbReference>
<evidence type="ECO:0000256" key="1">
    <source>
        <dbReference type="ARBA" id="ARBA00006974"/>
    </source>
</evidence>
<dbReference type="Pfam" id="PF02519">
    <property type="entry name" value="Auxin_inducible"/>
    <property type="match status" value="1"/>
</dbReference>
<protein>
    <submittedName>
        <fullName evidence="2">Uncharacterized protein</fullName>
    </submittedName>
</protein>
<accession>A0A165WT48</accession>
<dbReference type="Proteomes" id="UP000077755">
    <property type="component" value="Chromosome 4"/>
</dbReference>
<dbReference type="GO" id="GO:0009733">
    <property type="term" value="P:response to auxin"/>
    <property type="evidence" value="ECO:0007669"/>
    <property type="project" value="InterPro"/>
</dbReference>
<dbReference type="PANTHER" id="PTHR31374:SF275">
    <property type="entry name" value="AUXIN-INDUCED PROTEIN 6B-LIKE"/>
    <property type="match status" value="1"/>
</dbReference>
<evidence type="ECO:0000313" key="3">
    <source>
        <dbReference type="EMBL" id="WOG96494.1"/>
    </source>
</evidence>
<dbReference type="OMA" id="MRARETK"/>
<sequence length="107" mass="12331">MIGFFVRIKHTLRQLRRRFYNSVSGEDNIGNSLGELKEVRGSLMDGYFSVLAKGNHGMRKFQVELYYLQHPPFVKLLEAAAQEFGFDQPGVIVIPCEVNELERILTR</sequence>
<dbReference type="OrthoDB" id="1930622at2759"/>
<evidence type="ECO:0000313" key="4">
    <source>
        <dbReference type="Proteomes" id="UP000077755"/>
    </source>
</evidence>
<dbReference type="EMBL" id="CP093346">
    <property type="protein sequence ID" value="WOG96494.1"/>
    <property type="molecule type" value="Genomic_DNA"/>
</dbReference>
<dbReference type="STRING" id="79200.A0A165WT48"/>
<dbReference type="EMBL" id="LNRQ01000004">
    <property type="protein sequence ID" value="KZM97644.1"/>
    <property type="molecule type" value="Genomic_DNA"/>
</dbReference>
<dbReference type="InterPro" id="IPR003676">
    <property type="entry name" value="SAUR_fam"/>
</dbReference>
<evidence type="ECO:0000313" key="2">
    <source>
        <dbReference type="EMBL" id="KZM97644.1"/>
    </source>
</evidence>
<organism evidence="2">
    <name type="scientific">Daucus carota subsp. sativus</name>
    <name type="common">Carrot</name>
    <dbReference type="NCBI Taxonomy" id="79200"/>
    <lineage>
        <taxon>Eukaryota</taxon>
        <taxon>Viridiplantae</taxon>
        <taxon>Streptophyta</taxon>
        <taxon>Embryophyta</taxon>
        <taxon>Tracheophyta</taxon>
        <taxon>Spermatophyta</taxon>
        <taxon>Magnoliopsida</taxon>
        <taxon>eudicotyledons</taxon>
        <taxon>Gunneridae</taxon>
        <taxon>Pentapetalae</taxon>
        <taxon>asterids</taxon>
        <taxon>campanulids</taxon>
        <taxon>Apiales</taxon>
        <taxon>Apiaceae</taxon>
        <taxon>Apioideae</taxon>
        <taxon>Scandiceae</taxon>
        <taxon>Daucinae</taxon>
        <taxon>Daucus</taxon>
        <taxon>Daucus sect. Daucus</taxon>
    </lineage>
</organism>
<comment type="similarity">
    <text evidence="1">Belongs to the ARG7 family.</text>
</comment>
<name>A0A165WT48_DAUCS</name>
<dbReference type="Gramene" id="KZM97644">
    <property type="protein sequence ID" value="KZM97644"/>
    <property type="gene ID" value="DCAR_014994"/>
</dbReference>
<dbReference type="AlphaFoldDB" id="A0A165WT48"/>
<gene>
    <name evidence="2" type="ORF">DCAR_014994</name>
    <name evidence="3" type="ORF">DCAR_0415830</name>
</gene>
<reference evidence="2" key="1">
    <citation type="journal article" date="2016" name="Nat. Genet.">
        <title>A high-quality carrot genome assembly provides new insights into carotenoid accumulation and asterid genome evolution.</title>
        <authorList>
            <person name="Iorizzo M."/>
            <person name="Ellison S."/>
            <person name="Senalik D."/>
            <person name="Zeng P."/>
            <person name="Satapoomin P."/>
            <person name="Huang J."/>
            <person name="Bowman M."/>
            <person name="Iovene M."/>
            <person name="Sanseverino W."/>
            <person name="Cavagnaro P."/>
            <person name="Yildiz M."/>
            <person name="Macko-Podgorni A."/>
            <person name="Moranska E."/>
            <person name="Grzebelus E."/>
            <person name="Grzebelus D."/>
            <person name="Ashrafi H."/>
            <person name="Zheng Z."/>
            <person name="Cheng S."/>
            <person name="Spooner D."/>
            <person name="Van Deynze A."/>
            <person name="Simon P."/>
        </authorList>
    </citation>
    <scope>NUCLEOTIDE SEQUENCE [LARGE SCALE GENOMIC DNA]</scope>
    <source>
        <tissue evidence="2">Leaf</tissue>
    </source>
</reference>
<proteinExistence type="inferred from homology"/>
<reference evidence="3" key="2">
    <citation type="submission" date="2022-03" db="EMBL/GenBank/DDBJ databases">
        <title>Draft title - Genomic analysis of global carrot germplasm unveils the trajectory of domestication and the origin of high carotenoid orange carrot.</title>
        <authorList>
            <person name="Iorizzo M."/>
            <person name="Ellison S."/>
            <person name="Senalik D."/>
            <person name="Macko-Podgorni A."/>
            <person name="Grzebelus D."/>
            <person name="Bostan H."/>
            <person name="Rolling W."/>
            <person name="Curaba J."/>
            <person name="Simon P."/>
        </authorList>
    </citation>
    <scope>NUCLEOTIDE SEQUENCE</scope>
    <source>
        <tissue evidence="3">Leaf</tissue>
    </source>
</reference>
<keyword evidence="4" id="KW-1185">Reference proteome</keyword>